<dbReference type="AlphaFoldDB" id="A0A5J4TPP9"/>
<reference evidence="1 2" key="1">
    <citation type="submission" date="2019-03" db="EMBL/GenBank/DDBJ databases">
        <title>Single cell metagenomics reveals metabolic interactions within the superorganism composed of flagellate Streblomastix strix and complex community of Bacteroidetes bacteria on its surface.</title>
        <authorList>
            <person name="Treitli S.C."/>
            <person name="Kolisko M."/>
            <person name="Husnik F."/>
            <person name="Keeling P."/>
            <person name="Hampl V."/>
        </authorList>
    </citation>
    <scope>NUCLEOTIDE SEQUENCE [LARGE SCALE GENOMIC DNA]</scope>
    <source>
        <strain evidence="1">ST1C</strain>
    </source>
</reference>
<sequence>MRGLLRKNFQKKIRQDYKPLMKLLRMDSEKQCKFQYYKYSLLFRHHYEAEIQQSMKKNHNERSKQKDHEGI</sequence>
<protein>
    <submittedName>
        <fullName evidence="1">Uncharacterized protein</fullName>
    </submittedName>
</protein>
<feature type="non-terminal residue" evidence="1">
    <location>
        <position position="71"/>
    </location>
</feature>
<gene>
    <name evidence="1" type="ORF">EZS28_044294</name>
</gene>
<comment type="caution">
    <text evidence="1">The sequence shown here is derived from an EMBL/GenBank/DDBJ whole genome shotgun (WGS) entry which is preliminary data.</text>
</comment>
<organism evidence="1 2">
    <name type="scientific">Streblomastix strix</name>
    <dbReference type="NCBI Taxonomy" id="222440"/>
    <lineage>
        <taxon>Eukaryota</taxon>
        <taxon>Metamonada</taxon>
        <taxon>Preaxostyla</taxon>
        <taxon>Oxymonadida</taxon>
        <taxon>Streblomastigidae</taxon>
        <taxon>Streblomastix</taxon>
    </lineage>
</organism>
<proteinExistence type="predicted"/>
<dbReference type="Proteomes" id="UP000324800">
    <property type="component" value="Unassembled WGS sequence"/>
</dbReference>
<dbReference type="EMBL" id="SNRW01027300">
    <property type="protein sequence ID" value="KAA6360177.1"/>
    <property type="molecule type" value="Genomic_DNA"/>
</dbReference>
<name>A0A5J4TPP9_9EUKA</name>
<evidence type="ECO:0000313" key="1">
    <source>
        <dbReference type="EMBL" id="KAA6360177.1"/>
    </source>
</evidence>
<accession>A0A5J4TPP9</accession>
<evidence type="ECO:0000313" key="2">
    <source>
        <dbReference type="Proteomes" id="UP000324800"/>
    </source>
</evidence>